<dbReference type="EMBL" id="CAXKWB010021481">
    <property type="protein sequence ID" value="CAL4123198.1"/>
    <property type="molecule type" value="Genomic_DNA"/>
</dbReference>
<keyword evidence="1" id="KW-0472">Membrane</keyword>
<reference evidence="3 4" key="1">
    <citation type="submission" date="2024-05" db="EMBL/GenBank/DDBJ databases">
        <authorList>
            <person name="Wallberg A."/>
        </authorList>
    </citation>
    <scope>NUCLEOTIDE SEQUENCE [LARGE SCALE GENOMIC DNA]</scope>
</reference>
<keyword evidence="1" id="KW-1133">Transmembrane helix</keyword>
<proteinExistence type="predicted"/>
<keyword evidence="1" id="KW-0812">Transmembrane</keyword>
<name>A0AAV2RDF5_MEGNR</name>
<feature type="non-terminal residue" evidence="3">
    <location>
        <position position="133"/>
    </location>
</feature>
<feature type="signal peptide" evidence="2">
    <location>
        <begin position="1"/>
        <end position="15"/>
    </location>
</feature>
<comment type="caution">
    <text evidence="3">The sequence shown here is derived from an EMBL/GenBank/DDBJ whole genome shotgun (WGS) entry which is preliminary data.</text>
</comment>
<dbReference type="AlphaFoldDB" id="A0AAV2RDF5"/>
<feature type="chain" id="PRO_5043393826" evidence="2">
    <location>
        <begin position="16"/>
        <end position="133"/>
    </location>
</feature>
<keyword evidence="4" id="KW-1185">Reference proteome</keyword>
<organism evidence="3 4">
    <name type="scientific">Meganyctiphanes norvegica</name>
    <name type="common">Northern krill</name>
    <name type="synonym">Thysanopoda norvegica</name>
    <dbReference type="NCBI Taxonomy" id="48144"/>
    <lineage>
        <taxon>Eukaryota</taxon>
        <taxon>Metazoa</taxon>
        <taxon>Ecdysozoa</taxon>
        <taxon>Arthropoda</taxon>
        <taxon>Crustacea</taxon>
        <taxon>Multicrustacea</taxon>
        <taxon>Malacostraca</taxon>
        <taxon>Eumalacostraca</taxon>
        <taxon>Eucarida</taxon>
        <taxon>Euphausiacea</taxon>
        <taxon>Euphausiidae</taxon>
        <taxon>Meganyctiphanes</taxon>
    </lineage>
</organism>
<evidence type="ECO:0000256" key="1">
    <source>
        <dbReference type="SAM" id="Phobius"/>
    </source>
</evidence>
<feature type="transmembrane region" description="Helical" evidence="1">
    <location>
        <begin position="98"/>
        <end position="121"/>
    </location>
</feature>
<feature type="non-terminal residue" evidence="3">
    <location>
        <position position="1"/>
    </location>
</feature>
<evidence type="ECO:0000313" key="3">
    <source>
        <dbReference type="EMBL" id="CAL4123198.1"/>
    </source>
</evidence>
<accession>A0AAV2RDF5</accession>
<evidence type="ECO:0000256" key="2">
    <source>
        <dbReference type="SAM" id="SignalP"/>
    </source>
</evidence>
<dbReference type="Proteomes" id="UP001497623">
    <property type="component" value="Unassembled WGS sequence"/>
</dbReference>
<gene>
    <name evidence="3" type="ORF">MNOR_LOCUS23886</name>
</gene>
<sequence length="133" mass="14154">SVSLCLCVAMELCDALLELGPPPDMILSMPPPPVPPNMEEFVSRLVALEGIGLGTSEDMLGFSADGERAECNLCQWASGNSVGFVELARKGPLIDDTWFLVIISSCVAATLVGVILAIAFLKYREGKLKPLSD</sequence>
<evidence type="ECO:0000313" key="4">
    <source>
        <dbReference type="Proteomes" id="UP001497623"/>
    </source>
</evidence>
<protein>
    <submittedName>
        <fullName evidence="3">Uncharacterized protein</fullName>
    </submittedName>
</protein>
<keyword evidence="2" id="KW-0732">Signal</keyword>